<feature type="compositionally biased region" description="Low complexity" evidence="2">
    <location>
        <begin position="777"/>
        <end position="797"/>
    </location>
</feature>
<dbReference type="Proteomes" id="UP000636479">
    <property type="component" value="Unassembled WGS sequence"/>
</dbReference>
<feature type="region of interest" description="Disordered" evidence="2">
    <location>
        <begin position="548"/>
        <end position="1034"/>
    </location>
</feature>
<keyword evidence="4" id="KW-1185">Reference proteome</keyword>
<protein>
    <submittedName>
        <fullName evidence="3">Uncharacterized protein</fullName>
    </submittedName>
</protein>
<feature type="coiled-coil region" evidence="1">
    <location>
        <begin position="136"/>
        <end position="184"/>
    </location>
</feature>
<name>A0A8H6T538_9AGAR</name>
<dbReference type="EMBL" id="JACAZF010000002">
    <property type="protein sequence ID" value="KAF7311923.1"/>
    <property type="molecule type" value="Genomic_DNA"/>
</dbReference>
<feature type="compositionally biased region" description="Gly residues" evidence="2">
    <location>
        <begin position="682"/>
        <end position="692"/>
    </location>
</feature>
<dbReference type="OrthoDB" id="3069722at2759"/>
<feature type="compositionally biased region" description="Low complexity" evidence="2">
    <location>
        <begin position="804"/>
        <end position="818"/>
    </location>
</feature>
<feature type="compositionally biased region" description="Polar residues" evidence="2">
    <location>
        <begin position="306"/>
        <end position="325"/>
    </location>
</feature>
<feature type="compositionally biased region" description="Low complexity" evidence="2">
    <location>
        <begin position="618"/>
        <end position="633"/>
    </location>
</feature>
<feature type="compositionally biased region" description="Basic residues" evidence="2">
    <location>
        <begin position="1"/>
        <end position="13"/>
    </location>
</feature>
<gene>
    <name evidence="3" type="ORF">MIND_00203700</name>
</gene>
<accession>A0A8H6T538</accession>
<keyword evidence="1" id="KW-0175">Coiled coil</keyword>
<sequence length="1034" mass="109862">MATRTHTRTHHPMGHPQRNATRTTVSSSVTSMDDASFEEFKAAQDRRFAALQHGDRGMAAFKAAQMDGFQQQHQQPRARSPPVKEKQKQKQVQEEEETMMAMPEPETALTIPDNRRHRLSRTASSLRASTVLTQQTADARAQLSLLELQMRQAELEIERARDVVKGLEAQRDDAERAASHAKKVARRLHAENLALVAKEQGRKEGYETGFGHGRVVAMAKVEKEREKRRVAKEREEQRKRAEQEEAARRRQIEAPPPPPPPPAPAPAPTPPAQVEEEEEQPEEIVPQQQPIRRSSLRTQPLERSRSVSTPNPNSDPDPTQRTRATSLRRVSIVADSPAVGRAASMRSAAGPINPSSYSLRSAGTRHSAAGSVLTSLDSLGLGTPRAMPVTALMPQPPLGWAYYEDDTSVTSSQVHVPMRPPPHRSSVPMPVPITIPATTVPVAEERNRTPTSVASSVSASLRNLNLTSFPAPGRERELSVIMETAHEGSSRSPSAAGSTWASPYADPQGGEMEQWRRSSEVVVPQVQVQEPQQQHWAEMPVPEPAIPIPAPVVPPPQQQQQASLSPYAIPPPRPGAYVPGMMTQGGNPSQDTLLRRSSSGSTVNITVVPPSRPTSTGQQAQAQPQQQHYAPAHPQHHPQHPEDDSDSDTSDESDDIRPPIGFGPGASPLPAFARGVPSGFVPGAGPGGGAGVGARPPSRQGAALYAPAPASSLGPGGFTVESGRPASRQGHVPQQQRQVPLLGTQGSFGGFDVEPARPASRNGNPAPTAVPGSWSMGPQFGFGQQQRQQPLAEAQPQTGSWNMGPQFGFGQQQQQQPVAPQPQPFIPSAADLARSTTPRPGIYAGASPSTGAAPLPVPAPMPGSFYAGVAGSTGSSTASAHRRRASVGVTPGPARPLSRASSSAPSAMRKKGNHTPHPSVGSINLGRANPYTDPDDDEEDEAGPSSYGRGGPVGMAVAGSDGGSEVSSLGMAELTMQNTFQNAARAGGREPAMRRQSGSASVSQRTSIGTSYSASTGRGGVVPPSPAHSYRPMR</sequence>
<evidence type="ECO:0000313" key="4">
    <source>
        <dbReference type="Proteomes" id="UP000636479"/>
    </source>
</evidence>
<feature type="compositionally biased region" description="Basic and acidic residues" evidence="2">
    <location>
        <begin position="221"/>
        <end position="252"/>
    </location>
</feature>
<feature type="compositionally biased region" description="Pro residues" evidence="2">
    <location>
        <begin position="254"/>
        <end position="271"/>
    </location>
</feature>
<feature type="compositionally biased region" description="Low complexity" evidence="2">
    <location>
        <begin position="283"/>
        <end position="292"/>
    </location>
</feature>
<feature type="compositionally biased region" description="Acidic residues" evidence="2">
    <location>
        <begin position="933"/>
        <end position="942"/>
    </location>
</feature>
<feature type="region of interest" description="Disordered" evidence="2">
    <location>
        <begin position="221"/>
        <end position="354"/>
    </location>
</feature>
<dbReference type="RefSeq" id="XP_037224031.1">
    <property type="nucleotide sequence ID" value="XM_037358936.1"/>
</dbReference>
<dbReference type="AlphaFoldDB" id="A0A8H6T538"/>
<feature type="compositionally biased region" description="Acidic residues" evidence="2">
    <location>
        <begin position="643"/>
        <end position="654"/>
    </location>
</feature>
<comment type="caution">
    <text evidence="3">The sequence shown here is derived from an EMBL/GenBank/DDBJ whole genome shotgun (WGS) entry which is preliminary data.</text>
</comment>
<feature type="compositionally biased region" description="Basic and acidic residues" evidence="2">
    <location>
        <begin position="82"/>
        <end position="93"/>
    </location>
</feature>
<feature type="compositionally biased region" description="Polar residues" evidence="2">
    <location>
        <begin position="490"/>
        <end position="501"/>
    </location>
</feature>
<feature type="compositionally biased region" description="Polar residues" evidence="2">
    <location>
        <begin position="68"/>
        <end position="77"/>
    </location>
</feature>
<feature type="region of interest" description="Disordered" evidence="2">
    <location>
        <begin position="65"/>
        <end position="101"/>
    </location>
</feature>
<evidence type="ECO:0000256" key="2">
    <source>
        <dbReference type="SAM" id="MobiDB-lite"/>
    </source>
</evidence>
<feature type="compositionally biased region" description="Polar residues" evidence="2">
    <location>
        <begin position="584"/>
        <end position="605"/>
    </location>
</feature>
<organism evidence="3 4">
    <name type="scientific">Mycena indigotica</name>
    <dbReference type="NCBI Taxonomy" id="2126181"/>
    <lineage>
        <taxon>Eukaryota</taxon>
        <taxon>Fungi</taxon>
        <taxon>Dikarya</taxon>
        <taxon>Basidiomycota</taxon>
        <taxon>Agaricomycotina</taxon>
        <taxon>Agaricomycetes</taxon>
        <taxon>Agaricomycetidae</taxon>
        <taxon>Agaricales</taxon>
        <taxon>Marasmiineae</taxon>
        <taxon>Mycenaceae</taxon>
        <taxon>Mycena</taxon>
    </lineage>
</organism>
<feature type="compositionally biased region" description="Pro residues" evidence="2">
    <location>
        <begin position="548"/>
        <end position="557"/>
    </location>
</feature>
<feature type="compositionally biased region" description="Low complexity" evidence="2">
    <location>
        <begin position="21"/>
        <end position="31"/>
    </location>
</feature>
<feature type="compositionally biased region" description="Polar residues" evidence="2">
    <location>
        <begin position="996"/>
        <end position="1016"/>
    </location>
</feature>
<feature type="compositionally biased region" description="Low complexity" evidence="2">
    <location>
        <begin position="867"/>
        <end position="879"/>
    </location>
</feature>
<feature type="region of interest" description="Disordered" evidence="2">
    <location>
        <begin position="412"/>
        <end position="432"/>
    </location>
</feature>
<dbReference type="GeneID" id="59341452"/>
<feature type="compositionally biased region" description="Low complexity" evidence="2">
    <location>
        <begin position="693"/>
        <end position="713"/>
    </location>
</feature>
<evidence type="ECO:0000256" key="1">
    <source>
        <dbReference type="SAM" id="Coils"/>
    </source>
</evidence>
<proteinExistence type="predicted"/>
<feature type="region of interest" description="Disordered" evidence="2">
    <location>
        <begin position="1"/>
        <end position="32"/>
    </location>
</feature>
<evidence type="ECO:0000313" key="3">
    <source>
        <dbReference type="EMBL" id="KAF7311923.1"/>
    </source>
</evidence>
<feature type="region of interest" description="Disordered" evidence="2">
    <location>
        <begin position="487"/>
        <end position="518"/>
    </location>
</feature>
<feature type="compositionally biased region" description="Low complexity" evidence="2">
    <location>
        <begin position="891"/>
        <end position="907"/>
    </location>
</feature>
<reference evidence="3" key="1">
    <citation type="submission" date="2020-05" db="EMBL/GenBank/DDBJ databases">
        <title>Mycena genomes resolve the evolution of fungal bioluminescence.</title>
        <authorList>
            <person name="Tsai I.J."/>
        </authorList>
    </citation>
    <scope>NUCLEOTIDE SEQUENCE</scope>
    <source>
        <strain evidence="3">171206Taipei</strain>
    </source>
</reference>